<evidence type="ECO:0000313" key="1">
    <source>
        <dbReference type="EMBL" id="AUI69829.1"/>
    </source>
</evidence>
<name>A0A2N9YHF3_9GAMM</name>
<dbReference type="STRING" id="288004.AL038_09510"/>
<sequence length="99" mass="11230">MTKAKKLYAAKELKDVVISIQTDRNFFGITDRFNAAQSLYHNLLKEAQAGNIESVEKIGDALTLYLEIASEMYARSAKFRDIRDNELKDLNDLIVKFAG</sequence>
<dbReference type="KEGG" id="blep:AL038_09510"/>
<dbReference type="AlphaFoldDB" id="A0A2N9YHF3"/>
<accession>A0A2N9YHF3</accession>
<dbReference type="Proteomes" id="UP000234271">
    <property type="component" value="Chromosome"/>
</dbReference>
<evidence type="ECO:0000313" key="2">
    <source>
        <dbReference type="Proteomes" id="UP000234271"/>
    </source>
</evidence>
<reference evidence="2" key="1">
    <citation type="submission" date="2016-12" db="EMBL/GenBank/DDBJ databases">
        <title>Complete Genome Sequence of Beggiatoa leptomitiformis D-401.</title>
        <authorList>
            <person name="Fomenkov A."/>
            <person name="Vincze T."/>
            <person name="Grabovich M."/>
            <person name="Anton B.P."/>
            <person name="Dubinina G."/>
            <person name="Orlova M."/>
            <person name="Belousova E."/>
            <person name="Roberts R.J."/>
        </authorList>
    </citation>
    <scope>NUCLEOTIDE SEQUENCE [LARGE SCALE GENOMIC DNA]</scope>
    <source>
        <strain evidence="2">D-401</strain>
    </source>
</reference>
<keyword evidence="2" id="KW-1185">Reference proteome</keyword>
<protein>
    <submittedName>
        <fullName evidence="1">Uncharacterized protein</fullName>
    </submittedName>
</protein>
<proteinExistence type="predicted"/>
<organism evidence="1 2">
    <name type="scientific">Beggiatoa leptomitoformis</name>
    <dbReference type="NCBI Taxonomy" id="288004"/>
    <lineage>
        <taxon>Bacteria</taxon>
        <taxon>Pseudomonadati</taxon>
        <taxon>Pseudomonadota</taxon>
        <taxon>Gammaproteobacteria</taxon>
        <taxon>Thiotrichales</taxon>
        <taxon>Thiotrichaceae</taxon>
        <taxon>Beggiatoa</taxon>
    </lineage>
</organism>
<dbReference type="EMBL" id="CP018889">
    <property type="protein sequence ID" value="AUI69829.1"/>
    <property type="molecule type" value="Genomic_DNA"/>
</dbReference>
<gene>
    <name evidence="1" type="ORF">BLE401_14770</name>
</gene>
<dbReference type="RefSeq" id="WP_062152257.1">
    <property type="nucleotide sequence ID" value="NZ_CP012373.2"/>
</dbReference>